<keyword evidence="1 8" id="KW-0004">4Fe-4S</keyword>
<organism evidence="10 11">
    <name type="scientific">Sulfurimonas paralvinellae</name>
    <dbReference type="NCBI Taxonomy" id="317658"/>
    <lineage>
        <taxon>Bacteria</taxon>
        <taxon>Pseudomonadati</taxon>
        <taxon>Campylobacterota</taxon>
        <taxon>Epsilonproteobacteria</taxon>
        <taxon>Campylobacterales</taxon>
        <taxon>Sulfurimonadaceae</taxon>
        <taxon>Sulfurimonas</taxon>
    </lineage>
</organism>
<dbReference type="InterPro" id="IPR013785">
    <property type="entry name" value="Aldolase_TIM"/>
</dbReference>
<dbReference type="SFLD" id="SFLDS00029">
    <property type="entry name" value="Radical_SAM"/>
    <property type="match status" value="1"/>
</dbReference>
<dbReference type="UniPathway" id="UPA00538">
    <property type="reaction ID" value="UER00593"/>
</dbReference>
<evidence type="ECO:0000256" key="1">
    <source>
        <dbReference type="ARBA" id="ARBA00022485"/>
    </source>
</evidence>
<dbReference type="PANTHER" id="PTHR10949:SF0">
    <property type="entry name" value="LIPOYL SYNTHASE, MITOCHONDRIAL"/>
    <property type="match status" value="1"/>
</dbReference>
<proteinExistence type="inferred from homology"/>
<keyword evidence="6 8" id="KW-0411">Iron-sulfur</keyword>
<evidence type="ECO:0000259" key="9">
    <source>
        <dbReference type="PROSITE" id="PS51918"/>
    </source>
</evidence>
<comment type="similarity">
    <text evidence="8">Belongs to the radical SAM superfamily. Lipoyl synthase family.</text>
</comment>
<dbReference type="Pfam" id="PF04055">
    <property type="entry name" value="Radical_SAM"/>
    <property type="match status" value="1"/>
</dbReference>
<evidence type="ECO:0000256" key="7">
    <source>
        <dbReference type="ARBA" id="ARBA00047326"/>
    </source>
</evidence>
<dbReference type="GO" id="GO:0005737">
    <property type="term" value="C:cytoplasm"/>
    <property type="evidence" value="ECO:0007669"/>
    <property type="project" value="UniProtKB-SubCell"/>
</dbReference>
<dbReference type="SUPFAM" id="SSF102114">
    <property type="entry name" value="Radical SAM enzymes"/>
    <property type="match status" value="1"/>
</dbReference>
<reference evidence="10 11" key="1">
    <citation type="submission" date="2019-07" db="EMBL/GenBank/DDBJ databases">
        <title>Sulfurimonas paralvinellae sp. nov., a novel mesophilic, hydrogen- and sulfur-oxidizing chemolithoautotroph within the Epsilonproteo- bacteria isolated from a deep-sea hydrothermal vent polychaete nest, reclassification of Thiomicrospira denitrificans as Sulfurimonas denitrificans comb. nov. and emended description of the genus Sulfurimonas.</title>
        <authorList>
            <person name="Wang S."/>
            <person name="Jiang L."/>
            <person name="Shao Z."/>
        </authorList>
    </citation>
    <scope>NUCLEOTIDE SEQUENCE [LARGE SCALE GENOMIC DNA]</scope>
    <source>
        <strain evidence="10 11">GO25</strain>
    </source>
</reference>
<evidence type="ECO:0000256" key="3">
    <source>
        <dbReference type="ARBA" id="ARBA00022691"/>
    </source>
</evidence>
<feature type="binding site" evidence="8">
    <location>
        <position position="269"/>
    </location>
    <ligand>
        <name>[4Fe-4S] cluster</name>
        <dbReference type="ChEBI" id="CHEBI:49883"/>
        <label>1</label>
    </ligand>
</feature>
<dbReference type="NCBIfam" id="NF004019">
    <property type="entry name" value="PRK05481.1"/>
    <property type="match status" value="1"/>
</dbReference>
<comment type="catalytic activity">
    <reaction evidence="7 8">
        <text>[[Fe-S] cluster scaffold protein carrying a second [4Fe-4S](2+) cluster] + N(6)-octanoyl-L-lysyl-[protein] + 2 oxidized [2Fe-2S]-[ferredoxin] + 2 S-adenosyl-L-methionine + 4 H(+) = [[Fe-S] cluster scaffold protein] + N(6)-[(R)-dihydrolipoyl]-L-lysyl-[protein] + 4 Fe(3+) + 2 hydrogen sulfide + 2 5'-deoxyadenosine + 2 L-methionine + 2 reduced [2Fe-2S]-[ferredoxin]</text>
        <dbReference type="Rhea" id="RHEA:16585"/>
        <dbReference type="Rhea" id="RHEA-COMP:9928"/>
        <dbReference type="Rhea" id="RHEA-COMP:10000"/>
        <dbReference type="Rhea" id="RHEA-COMP:10001"/>
        <dbReference type="Rhea" id="RHEA-COMP:10475"/>
        <dbReference type="Rhea" id="RHEA-COMP:14568"/>
        <dbReference type="Rhea" id="RHEA-COMP:14569"/>
        <dbReference type="ChEBI" id="CHEBI:15378"/>
        <dbReference type="ChEBI" id="CHEBI:17319"/>
        <dbReference type="ChEBI" id="CHEBI:29034"/>
        <dbReference type="ChEBI" id="CHEBI:29919"/>
        <dbReference type="ChEBI" id="CHEBI:33722"/>
        <dbReference type="ChEBI" id="CHEBI:33737"/>
        <dbReference type="ChEBI" id="CHEBI:33738"/>
        <dbReference type="ChEBI" id="CHEBI:57844"/>
        <dbReference type="ChEBI" id="CHEBI:59789"/>
        <dbReference type="ChEBI" id="CHEBI:78809"/>
        <dbReference type="ChEBI" id="CHEBI:83100"/>
        <dbReference type="EC" id="2.8.1.8"/>
    </reaction>
</comment>
<evidence type="ECO:0000256" key="2">
    <source>
        <dbReference type="ARBA" id="ARBA00022679"/>
    </source>
</evidence>
<dbReference type="PANTHER" id="PTHR10949">
    <property type="entry name" value="LIPOYL SYNTHASE"/>
    <property type="match status" value="1"/>
</dbReference>
<keyword evidence="8" id="KW-0963">Cytoplasm</keyword>
<dbReference type="HAMAP" id="MF_00206">
    <property type="entry name" value="Lipoyl_synth"/>
    <property type="match status" value="1"/>
</dbReference>
<feature type="binding site" evidence="8">
    <location>
        <position position="42"/>
    </location>
    <ligand>
        <name>[4Fe-4S] cluster</name>
        <dbReference type="ChEBI" id="CHEBI:49883"/>
        <label>1</label>
    </ligand>
</feature>
<evidence type="ECO:0000256" key="4">
    <source>
        <dbReference type="ARBA" id="ARBA00022723"/>
    </source>
</evidence>
<dbReference type="EC" id="2.8.1.8" evidence="8"/>
<dbReference type="InterPro" id="IPR003698">
    <property type="entry name" value="Lipoyl_synth"/>
</dbReference>
<feature type="binding site" evidence="8">
    <location>
        <position position="64"/>
    </location>
    <ligand>
        <name>[4Fe-4S] cluster</name>
        <dbReference type="ChEBI" id="CHEBI:49883"/>
        <label>2</label>
        <note>4Fe-4S-S-AdoMet</note>
    </ligand>
</feature>
<comment type="pathway">
    <text evidence="8">Protein modification; protein lipoylation via endogenous pathway; protein N(6)-(lipoyl)lysine from octanoyl-[acyl-carrier-protein]: step 2/2.</text>
</comment>
<keyword evidence="3 8" id="KW-0949">S-adenosyl-L-methionine</keyword>
<dbReference type="GO" id="GO:0016992">
    <property type="term" value="F:lipoate synthase activity"/>
    <property type="evidence" value="ECO:0007669"/>
    <property type="project" value="UniProtKB-UniRule"/>
</dbReference>
<feature type="binding site" evidence="8">
    <location>
        <position position="61"/>
    </location>
    <ligand>
        <name>[4Fe-4S] cluster</name>
        <dbReference type="ChEBI" id="CHEBI:49883"/>
        <label>2</label>
        <note>4Fe-4S-S-AdoMet</note>
    </ligand>
</feature>
<protein>
    <recommendedName>
        <fullName evidence="8">Lipoyl synthase</fullName>
        <ecNumber evidence="8">2.8.1.8</ecNumber>
    </recommendedName>
    <alternativeName>
        <fullName evidence="8">Lip-syn</fullName>
        <shortName evidence="8">LS</shortName>
    </alternativeName>
    <alternativeName>
        <fullName evidence="8">Lipoate synthase</fullName>
    </alternativeName>
    <alternativeName>
        <fullName evidence="8">Lipoic acid synthase</fullName>
    </alternativeName>
    <alternativeName>
        <fullName evidence="8">Sulfur insertion protein LipA</fullName>
    </alternativeName>
</protein>
<feature type="domain" description="Radical SAM core" evidence="9">
    <location>
        <begin position="43"/>
        <end position="258"/>
    </location>
</feature>
<dbReference type="Proteomes" id="UP000593580">
    <property type="component" value="Chromosome"/>
</dbReference>
<dbReference type="SMART" id="SM00729">
    <property type="entry name" value="Elp3"/>
    <property type="match status" value="1"/>
</dbReference>
<dbReference type="EMBL" id="CP041406">
    <property type="protein sequence ID" value="QOP46723.1"/>
    <property type="molecule type" value="Genomic_DNA"/>
</dbReference>
<keyword evidence="11" id="KW-1185">Reference proteome</keyword>
<comment type="subcellular location">
    <subcellularLocation>
        <location evidence="8">Cytoplasm</location>
    </subcellularLocation>
</comment>
<dbReference type="Gene3D" id="3.20.20.70">
    <property type="entry name" value="Aldolase class I"/>
    <property type="match status" value="1"/>
</dbReference>
<name>A0A7M1BAI4_9BACT</name>
<feature type="binding site" evidence="8">
    <location>
        <position position="36"/>
    </location>
    <ligand>
        <name>[4Fe-4S] cluster</name>
        <dbReference type="ChEBI" id="CHEBI:49883"/>
        <label>1</label>
    </ligand>
</feature>
<comment type="function">
    <text evidence="8">Catalyzes the radical-mediated insertion of two sulfur atoms into the C-6 and C-8 positions of the octanoyl moiety bound to the lipoyl domains of lipoate-dependent enzymes, thereby converting the octanoylated domains into lipoylated derivatives.</text>
</comment>
<evidence type="ECO:0000313" key="11">
    <source>
        <dbReference type="Proteomes" id="UP000593580"/>
    </source>
</evidence>
<dbReference type="InterPro" id="IPR006638">
    <property type="entry name" value="Elp3/MiaA/NifB-like_rSAM"/>
</dbReference>
<feature type="binding site" evidence="8">
    <location>
        <position position="57"/>
    </location>
    <ligand>
        <name>[4Fe-4S] cluster</name>
        <dbReference type="ChEBI" id="CHEBI:49883"/>
        <label>2</label>
        <note>4Fe-4S-S-AdoMet</note>
    </ligand>
</feature>
<keyword evidence="2 8" id="KW-0808">Transferase</keyword>
<sequence length="277" mass="31240">MQFKPKVKAPHPEFVANMQKILQKNELMTVCEAAACPNRAECYERSSATFMILGDVCTRACTFCNVKTGHGVSVDADEPKKLANAIEELGLQYVVISSVDRDDLKDYGAGHFADCVRAVKEKNPDIKIELLTPDFHYDTKALDIVIQSGAYKLAHNQETVRRLSKSVRPQSDYDRSLKVLEYYAKKSHLRVKSSLMLGLGESENELRYSMRELLDVGVSELTLGQYLQPTSKHHKVEKYYSQEFFDAIKEEAYAMGFDAVASGILVRSSYFAEELGR</sequence>
<dbReference type="GO" id="GO:0051539">
    <property type="term" value="F:4 iron, 4 sulfur cluster binding"/>
    <property type="evidence" value="ECO:0007669"/>
    <property type="project" value="UniProtKB-UniRule"/>
</dbReference>
<dbReference type="NCBIfam" id="NF009544">
    <property type="entry name" value="PRK12928.1"/>
    <property type="match status" value="1"/>
</dbReference>
<feature type="binding site" evidence="8">
    <location>
        <position position="31"/>
    </location>
    <ligand>
        <name>[4Fe-4S] cluster</name>
        <dbReference type="ChEBI" id="CHEBI:49883"/>
        <label>1</label>
    </ligand>
</feature>
<evidence type="ECO:0000256" key="5">
    <source>
        <dbReference type="ARBA" id="ARBA00023004"/>
    </source>
</evidence>
<gene>
    <name evidence="8 10" type="primary">lipA</name>
    <name evidence="10" type="ORF">FM071_05570</name>
</gene>
<evidence type="ECO:0000256" key="6">
    <source>
        <dbReference type="ARBA" id="ARBA00023014"/>
    </source>
</evidence>
<dbReference type="AlphaFoldDB" id="A0A7M1BAI4"/>
<keyword evidence="4 8" id="KW-0479">Metal-binding</keyword>
<accession>A0A7M1BAI4</accession>
<dbReference type="KEGG" id="spal:FM071_05570"/>
<dbReference type="InterPro" id="IPR058240">
    <property type="entry name" value="rSAM_sf"/>
</dbReference>
<dbReference type="CDD" id="cd01335">
    <property type="entry name" value="Radical_SAM"/>
    <property type="match status" value="1"/>
</dbReference>
<keyword evidence="5 8" id="KW-0408">Iron</keyword>
<dbReference type="GO" id="GO:0046872">
    <property type="term" value="F:metal ion binding"/>
    <property type="evidence" value="ECO:0007669"/>
    <property type="project" value="UniProtKB-KW"/>
</dbReference>
<dbReference type="InterPro" id="IPR007197">
    <property type="entry name" value="rSAM"/>
</dbReference>
<dbReference type="NCBIfam" id="TIGR00510">
    <property type="entry name" value="lipA"/>
    <property type="match status" value="1"/>
</dbReference>
<comment type="cofactor">
    <cofactor evidence="8">
        <name>[4Fe-4S] cluster</name>
        <dbReference type="ChEBI" id="CHEBI:49883"/>
    </cofactor>
    <text evidence="8">Binds 2 [4Fe-4S] clusters per subunit. One cluster is coordinated with 3 cysteines and an exchangeable S-adenosyl-L-methionine.</text>
</comment>
<dbReference type="RefSeq" id="WP_193112037.1">
    <property type="nucleotide sequence ID" value="NZ_CP041406.1"/>
</dbReference>
<dbReference type="GO" id="GO:0009249">
    <property type="term" value="P:protein lipoylation"/>
    <property type="evidence" value="ECO:0007669"/>
    <property type="project" value="UniProtKB-UniRule"/>
</dbReference>
<evidence type="ECO:0000313" key="10">
    <source>
        <dbReference type="EMBL" id="QOP46723.1"/>
    </source>
</evidence>
<dbReference type="PROSITE" id="PS51918">
    <property type="entry name" value="RADICAL_SAM"/>
    <property type="match status" value="1"/>
</dbReference>
<evidence type="ECO:0000256" key="8">
    <source>
        <dbReference type="HAMAP-Rule" id="MF_00206"/>
    </source>
</evidence>